<dbReference type="Gene3D" id="3.40.50.150">
    <property type="entry name" value="Vaccinia Virus protein VP39"/>
    <property type="match status" value="1"/>
</dbReference>
<comment type="caution">
    <text evidence="3">The sequence shown here is derived from an EMBL/GenBank/DDBJ whole genome shotgun (WGS) entry which is preliminary data.</text>
</comment>
<keyword evidence="4" id="KW-1185">Reference proteome</keyword>
<dbReference type="PANTHER" id="PTHR45277">
    <property type="entry name" value="EXPRESSED PROTEIN"/>
    <property type="match status" value="1"/>
</dbReference>
<feature type="domain" description="Methyltransferase" evidence="2">
    <location>
        <begin position="85"/>
        <end position="189"/>
    </location>
</feature>
<dbReference type="SUPFAM" id="SSF53335">
    <property type="entry name" value="S-adenosyl-L-methionine-dependent methyltransferases"/>
    <property type="match status" value="1"/>
</dbReference>
<evidence type="ECO:0000256" key="1">
    <source>
        <dbReference type="SAM" id="Phobius"/>
    </source>
</evidence>
<evidence type="ECO:0000313" key="3">
    <source>
        <dbReference type="EMBL" id="NEL55188.1"/>
    </source>
</evidence>
<dbReference type="InterPro" id="IPR029063">
    <property type="entry name" value="SAM-dependent_MTases_sf"/>
</dbReference>
<dbReference type="Proteomes" id="UP000470470">
    <property type="component" value="Unassembled WGS sequence"/>
</dbReference>
<dbReference type="GO" id="GO:0008168">
    <property type="term" value="F:methyltransferase activity"/>
    <property type="evidence" value="ECO:0007669"/>
    <property type="project" value="UniProtKB-KW"/>
</dbReference>
<dbReference type="CDD" id="cd02440">
    <property type="entry name" value="AdoMet_MTases"/>
    <property type="match status" value="1"/>
</dbReference>
<evidence type="ECO:0000259" key="2">
    <source>
        <dbReference type="Pfam" id="PF13649"/>
    </source>
</evidence>
<dbReference type="AlphaFoldDB" id="A0A7K3WFC8"/>
<feature type="transmembrane region" description="Helical" evidence="1">
    <location>
        <begin position="12"/>
        <end position="34"/>
    </location>
</feature>
<dbReference type="InterPro" id="IPR041698">
    <property type="entry name" value="Methyltransf_25"/>
</dbReference>
<name>A0A7K3WFC8_9ACTN</name>
<accession>A0A7K3WFC8</accession>
<reference evidence="3 4" key="1">
    <citation type="submission" date="2020-02" db="EMBL/GenBank/DDBJ databases">
        <title>The whole genome sequence of CPCC 205119.</title>
        <authorList>
            <person name="Jiang Z."/>
        </authorList>
    </citation>
    <scope>NUCLEOTIDE SEQUENCE [LARGE SCALE GENOMIC DNA]</scope>
    <source>
        <strain evidence="3 4">CPCC 205119</strain>
    </source>
</reference>
<dbReference type="GO" id="GO:0032259">
    <property type="term" value="P:methylation"/>
    <property type="evidence" value="ECO:0007669"/>
    <property type="project" value="UniProtKB-KW"/>
</dbReference>
<keyword evidence="3" id="KW-0808">Transferase</keyword>
<protein>
    <submittedName>
        <fullName evidence="3">Class I SAM-dependent methyltransferase</fullName>
    </submittedName>
</protein>
<dbReference type="Pfam" id="PF13649">
    <property type="entry name" value="Methyltransf_25"/>
    <property type="match status" value="1"/>
</dbReference>
<keyword evidence="3" id="KW-0489">Methyltransferase</keyword>
<keyword evidence="1" id="KW-0472">Membrane</keyword>
<keyword evidence="1" id="KW-0812">Transmembrane</keyword>
<feature type="transmembrane region" description="Helical" evidence="1">
    <location>
        <begin position="40"/>
        <end position="62"/>
    </location>
</feature>
<gene>
    <name evidence="3" type="ORF">G1H19_14410</name>
</gene>
<dbReference type="PANTHER" id="PTHR45277:SF1">
    <property type="entry name" value="EXPRESSED PROTEIN"/>
    <property type="match status" value="1"/>
</dbReference>
<dbReference type="RefSeq" id="WP_152731510.1">
    <property type="nucleotide sequence ID" value="NZ_JAABOZ010000008.1"/>
</dbReference>
<proteinExistence type="predicted"/>
<organism evidence="3 4">
    <name type="scientific">Goekera deserti</name>
    <dbReference type="NCBI Taxonomy" id="2497753"/>
    <lineage>
        <taxon>Bacteria</taxon>
        <taxon>Bacillati</taxon>
        <taxon>Actinomycetota</taxon>
        <taxon>Actinomycetes</taxon>
        <taxon>Geodermatophilales</taxon>
        <taxon>Geodermatophilaceae</taxon>
        <taxon>Goekera</taxon>
    </lineage>
</organism>
<keyword evidence="1" id="KW-1133">Transmembrane helix</keyword>
<sequence>MTSRASYGVDGWPYVLGLAGSGALTSLGAVLAARAGRGRWAGALAVAAAGALVPAGLGVDYVRSGKLLLRDRLLDAVTWRGDEVVLDVGSGAGLLGLGAARRVPRGRVHCVDLWVGTDLSGNGVDRLRRNARLEGVADRVDARTVDARELDLPDRSVDVVLSSLCLHNIDDAGRRRAAGEMARVLAPGGTVAVSDLAGTDDLAAWFTADGLRVLRHERVPRTFPPQRWVLAERPR</sequence>
<evidence type="ECO:0000313" key="4">
    <source>
        <dbReference type="Proteomes" id="UP000470470"/>
    </source>
</evidence>
<dbReference type="EMBL" id="JAAGWK010000021">
    <property type="protein sequence ID" value="NEL55188.1"/>
    <property type="molecule type" value="Genomic_DNA"/>
</dbReference>